<evidence type="ECO:0000313" key="1">
    <source>
        <dbReference type="EMBL" id="KAK4301594.1"/>
    </source>
</evidence>
<reference evidence="1" key="1">
    <citation type="submission" date="2023-11" db="EMBL/GenBank/DDBJ databases">
        <title>Genome assemblies of two species of porcelain crab, Petrolisthes cinctipes and Petrolisthes manimaculis (Anomura: Porcellanidae).</title>
        <authorList>
            <person name="Angst P."/>
        </authorList>
    </citation>
    <scope>NUCLEOTIDE SEQUENCE</scope>
    <source>
        <strain evidence="1">PB745_02</strain>
        <tissue evidence="1">Gill</tissue>
    </source>
</reference>
<dbReference type="EMBL" id="JAWZYT010002861">
    <property type="protein sequence ID" value="KAK4301594.1"/>
    <property type="molecule type" value="Genomic_DNA"/>
</dbReference>
<dbReference type="AlphaFoldDB" id="A0AAE1U092"/>
<evidence type="ECO:0000313" key="2">
    <source>
        <dbReference type="Proteomes" id="UP001292094"/>
    </source>
</evidence>
<dbReference type="Proteomes" id="UP001292094">
    <property type="component" value="Unassembled WGS sequence"/>
</dbReference>
<keyword evidence="2" id="KW-1185">Reference proteome</keyword>
<gene>
    <name evidence="1" type="ORF">Pmani_026372</name>
</gene>
<sequence length="107" mass="12225">MDANTTVQAAILRGGENQGFITRLLPPFRVQFANGCPTKILYLRGRINTEHEVIRSGYNTPKNITPQRKRLDIGSTSHSRAHIKYRSIVGAWRALLRKEYTQKTPVY</sequence>
<protein>
    <submittedName>
        <fullName evidence="1">Uncharacterized protein</fullName>
    </submittedName>
</protein>
<organism evidence="1 2">
    <name type="scientific">Petrolisthes manimaculis</name>
    <dbReference type="NCBI Taxonomy" id="1843537"/>
    <lineage>
        <taxon>Eukaryota</taxon>
        <taxon>Metazoa</taxon>
        <taxon>Ecdysozoa</taxon>
        <taxon>Arthropoda</taxon>
        <taxon>Crustacea</taxon>
        <taxon>Multicrustacea</taxon>
        <taxon>Malacostraca</taxon>
        <taxon>Eumalacostraca</taxon>
        <taxon>Eucarida</taxon>
        <taxon>Decapoda</taxon>
        <taxon>Pleocyemata</taxon>
        <taxon>Anomura</taxon>
        <taxon>Galatheoidea</taxon>
        <taxon>Porcellanidae</taxon>
        <taxon>Petrolisthes</taxon>
    </lineage>
</organism>
<name>A0AAE1U092_9EUCA</name>
<comment type="caution">
    <text evidence="1">The sequence shown here is derived from an EMBL/GenBank/DDBJ whole genome shotgun (WGS) entry which is preliminary data.</text>
</comment>
<proteinExistence type="predicted"/>
<accession>A0AAE1U092</accession>